<organism evidence="3 4">
    <name type="scientific">Paenibacillus rigui</name>
    <dbReference type="NCBI Taxonomy" id="554312"/>
    <lineage>
        <taxon>Bacteria</taxon>
        <taxon>Bacillati</taxon>
        <taxon>Bacillota</taxon>
        <taxon>Bacilli</taxon>
        <taxon>Bacillales</taxon>
        <taxon>Paenibacillaceae</taxon>
        <taxon>Paenibacillus</taxon>
    </lineage>
</organism>
<sequence>MENFSLEMVRSEIANAGHVEQLRQFRDQLHEEFEGRLLLSHSLDWNKQLNQVHDLFIARAVQLAQHSLQQDQGLEAPVAFAFVLFGSGGRQEQTLWSDQDNGLIYEDSNDPELAAKSDVYFTALAERISDLLLRLGYPPCSGEVICTNEKWRNSWSGYRSMLYEWLSDPHWEHMRYLLIFADMRLIYGEQSLPGRLTDEMLHYCKQHPVMLEHLLHNTLHHKISLGLFGQLIKERYGEDAGGVDIKYGAYIPIVNGIRLLSVEAGIRETSTDARIAALMEGGWVEEEIAQDWLEALSIALKLRSLTPFQLEDGYYTTRGKLPADRLTKERTSELKLALRIGNELQKFVKKSVQKEMEKG</sequence>
<keyword evidence="4" id="KW-1185">Reference proteome</keyword>
<dbReference type="CDD" id="cd05401">
    <property type="entry name" value="NT_GlnE_GlnD_like"/>
    <property type="match status" value="1"/>
</dbReference>
<protein>
    <recommendedName>
        <fullName evidence="5">Signal transduction protein</fullName>
    </recommendedName>
</protein>
<dbReference type="EMBL" id="NMQW01000034">
    <property type="protein sequence ID" value="OXM84120.1"/>
    <property type="molecule type" value="Genomic_DNA"/>
</dbReference>
<accession>A0A229UL33</accession>
<dbReference type="InterPro" id="IPR043519">
    <property type="entry name" value="NT_sf"/>
</dbReference>
<dbReference type="InterPro" id="IPR018821">
    <property type="entry name" value="DUF294_put_nucleoTrafse_sb-bd"/>
</dbReference>
<dbReference type="Pfam" id="PF10335">
    <property type="entry name" value="DUF294_C"/>
    <property type="match status" value="1"/>
</dbReference>
<name>A0A229UL33_9BACL</name>
<evidence type="ECO:0000313" key="4">
    <source>
        <dbReference type="Proteomes" id="UP000215509"/>
    </source>
</evidence>
<reference evidence="3 4" key="1">
    <citation type="submission" date="2017-07" db="EMBL/GenBank/DDBJ databases">
        <title>Genome sequencing and assembly of Paenibacillus rigui.</title>
        <authorList>
            <person name="Mayilraj S."/>
        </authorList>
    </citation>
    <scope>NUCLEOTIDE SEQUENCE [LARGE SCALE GENOMIC DNA]</scope>
    <source>
        <strain evidence="3 4">JCM 16352</strain>
    </source>
</reference>
<proteinExistence type="predicted"/>
<dbReference type="GO" id="GO:0008773">
    <property type="term" value="F:[protein-PII] uridylyltransferase activity"/>
    <property type="evidence" value="ECO:0007669"/>
    <property type="project" value="InterPro"/>
</dbReference>
<evidence type="ECO:0000259" key="2">
    <source>
        <dbReference type="Pfam" id="PF10335"/>
    </source>
</evidence>
<dbReference type="Pfam" id="PF03445">
    <property type="entry name" value="DUF294"/>
    <property type="match status" value="1"/>
</dbReference>
<feature type="domain" description="Protein-PII uridylyltransferase N-terminal" evidence="1">
    <location>
        <begin position="47"/>
        <end position="169"/>
    </location>
</feature>
<evidence type="ECO:0000259" key="1">
    <source>
        <dbReference type="Pfam" id="PF03445"/>
    </source>
</evidence>
<dbReference type="SUPFAM" id="SSF81301">
    <property type="entry name" value="Nucleotidyltransferase"/>
    <property type="match status" value="1"/>
</dbReference>
<dbReference type="InterPro" id="IPR005105">
    <property type="entry name" value="GlnD_Uridyltrans_N"/>
</dbReference>
<dbReference type="Proteomes" id="UP000215509">
    <property type="component" value="Unassembled WGS sequence"/>
</dbReference>
<evidence type="ECO:0000313" key="3">
    <source>
        <dbReference type="EMBL" id="OXM84120.1"/>
    </source>
</evidence>
<evidence type="ECO:0008006" key="5">
    <source>
        <dbReference type="Google" id="ProtNLM"/>
    </source>
</evidence>
<gene>
    <name evidence="3" type="ORF">CF651_22025</name>
</gene>
<feature type="domain" description="DUF294" evidence="2">
    <location>
        <begin position="209"/>
        <end position="351"/>
    </location>
</feature>
<comment type="caution">
    <text evidence="3">The sequence shown here is derived from an EMBL/GenBank/DDBJ whole genome shotgun (WGS) entry which is preliminary data.</text>
</comment>
<dbReference type="AlphaFoldDB" id="A0A229UL33"/>
<dbReference type="OrthoDB" id="9810963at2"/>
<dbReference type="RefSeq" id="WP_094017035.1">
    <property type="nucleotide sequence ID" value="NZ_NMQW01000034.1"/>
</dbReference>